<dbReference type="GO" id="GO:0005886">
    <property type="term" value="C:plasma membrane"/>
    <property type="evidence" value="ECO:0007669"/>
    <property type="project" value="UniProtKB-SubCell"/>
</dbReference>
<evidence type="ECO:0000259" key="7">
    <source>
        <dbReference type="Pfam" id="PF03553"/>
    </source>
</evidence>
<feature type="transmembrane region" description="Helical" evidence="6">
    <location>
        <begin position="104"/>
        <end position="125"/>
    </location>
</feature>
<feature type="transmembrane region" description="Helical" evidence="6">
    <location>
        <begin position="317"/>
        <end position="339"/>
    </location>
</feature>
<protein>
    <submittedName>
        <fullName evidence="8">Sodium:proton antiporter</fullName>
    </submittedName>
</protein>
<evidence type="ECO:0000256" key="6">
    <source>
        <dbReference type="SAM" id="Phobius"/>
    </source>
</evidence>
<dbReference type="PANTHER" id="PTHR43478">
    <property type="entry name" value="NA+/H+ ANTIPORTER-RELATED"/>
    <property type="match status" value="1"/>
</dbReference>
<dbReference type="InterPro" id="IPR018461">
    <property type="entry name" value="Na/H_Antiport_NhaC-like_C"/>
</dbReference>
<dbReference type="Pfam" id="PF03553">
    <property type="entry name" value="Na_H_antiporter"/>
    <property type="match status" value="1"/>
</dbReference>
<accession>A0A2A5QPH9</accession>
<name>A0A2A5QPH9_9EURY</name>
<feature type="transmembrane region" description="Helical" evidence="6">
    <location>
        <begin position="65"/>
        <end position="84"/>
    </location>
</feature>
<dbReference type="PANTHER" id="PTHR43478:SF1">
    <property type="entry name" value="NA+_H+ ANTIPORTER NHAC-LIKE C-TERMINAL DOMAIN-CONTAINING PROTEIN"/>
    <property type="match status" value="1"/>
</dbReference>
<evidence type="ECO:0000256" key="2">
    <source>
        <dbReference type="ARBA" id="ARBA00022475"/>
    </source>
</evidence>
<sequence>MGEFGILSLVPPLLAIVLAITTRRIILSLFVSIWVGGVIYTGGLGVGQTFNWIVEAIIADEGFHAEILVFTLLLGSGVALIWRLGGAIAIQEVTSKRLETRRKVGVVAWLLGIALFFDDYANTAIIGNTMRETSDRVNISREKLSYIVDSTAAPVATIGISGWVAFQLSMIDEAFSNIEAEAGVQTPDVFTVYLESIPYNTYAILAIVMVGIIVVTQRDYGEMLTAERRAWQTGKVNDDDADPLQEVEGNLSDPITDRPMLRTFLLPIVVLIAVTIGSALRTGYDGQPVIESLLAGEFATFVETTTTIAGNGSWTTALVWGSFAMVTTAFTIGIVYDLCTADEGVDAVLEGFELMLTAVTILILAWSISTVADALGTGAFVATLVEGTIPVTVFPVAVFITATFISFTMGSSWATMSLLTPVALSVAFDLTGGFGLAPAIVGAVFSGAIFGDHTSPISDTTVLSSTFTGADLVDHVRTQAYYATTVATVAIVCYLLYGFFGASPLLFLPVGIILLVGLVYGLSELDANRRGIDTESVRRDVDLVDQDADSDHGKSPDRTD</sequence>
<gene>
    <name evidence="8" type="ORF">CP557_19660</name>
</gene>
<feature type="domain" description="Na+/H+ antiporter NhaC-like C-terminal" evidence="7">
    <location>
        <begin position="156"/>
        <end position="499"/>
    </location>
</feature>
<feature type="transmembrane region" description="Helical" evidence="6">
    <location>
        <begin position="197"/>
        <end position="215"/>
    </location>
</feature>
<keyword evidence="4 6" id="KW-1133">Transmembrane helix</keyword>
<feature type="transmembrane region" description="Helical" evidence="6">
    <location>
        <begin position="480"/>
        <end position="500"/>
    </location>
</feature>
<keyword evidence="5 6" id="KW-0472">Membrane</keyword>
<keyword evidence="9" id="KW-1185">Reference proteome</keyword>
<reference evidence="8 9" key="1">
    <citation type="submission" date="2017-09" db="EMBL/GenBank/DDBJ databases">
        <title>Genome sequences of Natrinema ejinorence JCM 13890T.</title>
        <authorList>
            <person name="Roh S.W."/>
            <person name="Kim Y.B."/>
            <person name="Kim J.Y."/>
        </authorList>
    </citation>
    <scope>NUCLEOTIDE SEQUENCE [LARGE SCALE GENOMIC DNA]</scope>
    <source>
        <strain evidence="8 9">JCM 13890</strain>
    </source>
</reference>
<comment type="caution">
    <text evidence="8">The sequence shown here is derived from an EMBL/GenBank/DDBJ whole genome shotgun (WGS) entry which is preliminary data.</text>
</comment>
<proteinExistence type="predicted"/>
<feature type="transmembrane region" description="Helical" evidence="6">
    <location>
        <begin position="389"/>
        <end position="409"/>
    </location>
</feature>
<evidence type="ECO:0000313" key="9">
    <source>
        <dbReference type="Proteomes" id="UP000219689"/>
    </source>
</evidence>
<feature type="transmembrane region" description="Helical" evidence="6">
    <location>
        <begin position="264"/>
        <end position="284"/>
    </location>
</feature>
<dbReference type="Proteomes" id="UP000219689">
    <property type="component" value="Unassembled WGS sequence"/>
</dbReference>
<keyword evidence="3 6" id="KW-0812">Transmembrane</keyword>
<keyword evidence="2" id="KW-1003">Cell membrane</keyword>
<dbReference type="OrthoDB" id="76879at2157"/>
<evidence type="ECO:0000313" key="8">
    <source>
        <dbReference type="EMBL" id="PCR88724.1"/>
    </source>
</evidence>
<dbReference type="AlphaFoldDB" id="A0A2A5QPH9"/>
<evidence type="ECO:0000256" key="4">
    <source>
        <dbReference type="ARBA" id="ARBA00022989"/>
    </source>
</evidence>
<feature type="transmembrane region" description="Helical" evidence="6">
    <location>
        <begin position="506"/>
        <end position="523"/>
    </location>
</feature>
<evidence type="ECO:0000256" key="5">
    <source>
        <dbReference type="ARBA" id="ARBA00023136"/>
    </source>
</evidence>
<organism evidence="8 9">
    <name type="scientific">Natrinema ejinorense</name>
    <dbReference type="NCBI Taxonomy" id="373386"/>
    <lineage>
        <taxon>Archaea</taxon>
        <taxon>Methanobacteriati</taxon>
        <taxon>Methanobacteriota</taxon>
        <taxon>Stenosarchaea group</taxon>
        <taxon>Halobacteria</taxon>
        <taxon>Halobacteriales</taxon>
        <taxon>Natrialbaceae</taxon>
        <taxon>Natrinema</taxon>
    </lineage>
</organism>
<feature type="transmembrane region" description="Helical" evidence="6">
    <location>
        <begin position="351"/>
        <end position="369"/>
    </location>
</feature>
<evidence type="ECO:0000256" key="1">
    <source>
        <dbReference type="ARBA" id="ARBA00004651"/>
    </source>
</evidence>
<dbReference type="EMBL" id="NXNI01000002">
    <property type="protein sequence ID" value="PCR88724.1"/>
    <property type="molecule type" value="Genomic_DNA"/>
</dbReference>
<feature type="transmembrane region" description="Helical" evidence="6">
    <location>
        <begin position="29"/>
        <end position="53"/>
    </location>
</feature>
<evidence type="ECO:0000256" key="3">
    <source>
        <dbReference type="ARBA" id="ARBA00022692"/>
    </source>
</evidence>
<dbReference type="RefSeq" id="WP_097381744.1">
    <property type="nucleotide sequence ID" value="NZ_NXNI01000002.1"/>
</dbReference>
<comment type="subcellular location">
    <subcellularLocation>
        <location evidence="1">Cell membrane</location>
        <topology evidence="1">Multi-pass membrane protein</topology>
    </subcellularLocation>
</comment>